<dbReference type="PANTHER" id="PTHR46910">
    <property type="entry name" value="TRANSCRIPTION FACTOR PDR1"/>
    <property type="match status" value="1"/>
</dbReference>
<feature type="region of interest" description="Disordered" evidence="5">
    <location>
        <begin position="734"/>
        <end position="753"/>
    </location>
</feature>
<dbReference type="GO" id="GO:0008270">
    <property type="term" value="F:zinc ion binding"/>
    <property type="evidence" value="ECO:0007669"/>
    <property type="project" value="InterPro"/>
</dbReference>
<dbReference type="InterPro" id="IPR050987">
    <property type="entry name" value="AtrR-like"/>
</dbReference>
<dbReference type="PROSITE" id="PS00463">
    <property type="entry name" value="ZN2_CY6_FUNGAL_1"/>
    <property type="match status" value="1"/>
</dbReference>
<dbReference type="Pfam" id="PF00172">
    <property type="entry name" value="Zn_clus"/>
    <property type="match status" value="1"/>
</dbReference>
<dbReference type="PROSITE" id="PS50048">
    <property type="entry name" value="ZN2_CY6_FUNGAL_2"/>
    <property type="match status" value="1"/>
</dbReference>
<feature type="region of interest" description="Disordered" evidence="5">
    <location>
        <begin position="20"/>
        <end position="42"/>
    </location>
</feature>
<dbReference type="CDD" id="cd12148">
    <property type="entry name" value="fungal_TF_MHR"/>
    <property type="match status" value="1"/>
</dbReference>
<dbReference type="EMBL" id="JAGMWT010000002">
    <property type="protein sequence ID" value="KAH7135508.1"/>
    <property type="molecule type" value="Genomic_DNA"/>
</dbReference>
<comment type="subcellular location">
    <subcellularLocation>
        <location evidence="1">Nucleus</location>
    </subcellularLocation>
</comment>
<dbReference type="InterPro" id="IPR001138">
    <property type="entry name" value="Zn2Cys6_DnaBD"/>
</dbReference>
<dbReference type="CDD" id="cd00067">
    <property type="entry name" value="GAL4"/>
    <property type="match status" value="1"/>
</dbReference>
<name>A0A9P9ED86_9PLEO</name>
<keyword evidence="3" id="KW-0238">DNA-binding</keyword>
<proteinExistence type="predicted"/>
<gene>
    <name evidence="7" type="ORF">B0J11DRAFT_161335</name>
</gene>
<reference evidence="7" key="1">
    <citation type="journal article" date="2021" name="Nat. Commun.">
        <title>Genetic determinants of endophytism in the Arabidopsis root mycobiome.</title>
        <authorList>
            <person name="Mesny F."/>
            <person name="Miyauchi S."/>
            <person name="Thiergart T."/>
            <person name="Pickel B."/>
            <person name="Atanasova L."/>
            <person name="Karlsson M."/>
            <person name="Huettel B."/>
            <person name="Barry K.W."/>
            <person name="Haridas S."/>
            <person name="Chen C."/>
            <person name="Bauer D."/>
            <person name="Andreopoulos W."/>
            <person name="Pangilinan J."/>
            <person name="LaButti K."/>
            <person name="Riley R."/>
            <person name="Lipzen A."/>
            <person name="Clum A."/>
            <person name="Drula E."/>
            <person name="Henrissat B."/>
            <person name="Kohler A."/>
            <person name="Grigoriev I.V."/>
            <person name="Martin F.M."/>
            <person name="Hacquard S."/>
        </authorList>
    </citation>
    <scope>NUCLEOTIDE SEQUENCE</scope>
    <source>
        <strain evidence="7">MPI-CAGE-CH-0243</strain>
    </source>
</reference>
<keyword evidence="8" id="KW-1185">Reference proteome</keyword>
<evidence type="ECO:0000256" key="2">
    <source>
        <dbReference type="ARBA" id="ARBA00022723"/>
    </source>
</evidence>
<evidence type="ECO:0000256" key="3">
    <source>
        <dbReference type="ARBA" id="ARBA00023125"/>
    </source>
</evidence>
<dbReference type="GO" id="GO:0005634">
    <property type="term" value="C:nucleus"/>
    <property type="evidence" value="ECO:0007669"/>
    <property type="project" value="UniProtKB-SubCell"/>
</dbReference>
<evidence type="ECO:0000256" key="4">
    <source>
        <dbReference type="ARBA" id="ARBA00023242"/>
    </source>
</evidence>
<keyword evidence="4" id="KW-0539">Nucleus</keyword>
<evidence type="ECO:0000259" key="6">
    <source>
        <dbReference type="PROSITE" id="PS50048"/>
    </source>
</evidence>
<dbReference type="SMART" id="SM00066">
    <property type="entry name" value="GAL4"/>
    <property type="match status" value="1"/>
</dbReference>
<dbReference type="InterPro" id="IPR036864">
    <property type="entry name" value="Zn2-C6_fun-type_DNA-bd_sf"/>
</dbReference>
<evidence type="ECO:0000256" key="5">
    <source>
        <dbReference type="SAM" id="MobiDB-lite"/>
    </source>
</evidence>
<feature type="compositionally biased region" description="Polar residues" evidence="5">
    <location>
        <begin position="30"/>
        <end position="40"/>
    </location>
</feature>
<evidence type="ECO:0000313" key="8">
    <source>
        <dbReference type="Proteomes" id="UP000700596"/>
    </source>
</evidence>
<accession>A0A9P9ED86</accession>
<evidence type="ECO:0000256" key="1">
    <source>
        <dbReference type="ARBA" id="ARBA00004123"/>
    </source>
</evidence>
<comment type="caution">
    <text evidence="7">The sequence shown here is derived from an EMBL/GenBank/DDBJ whole genome shotgun (WGS) entry which is preliminary data.</text>
</comment>
<dbReference type="GO" id="GO:0000981">
    <property type="term" value="F:DNA-binding transcription factor activity, RNA polymerase II-specific"/>
    <property type="evidence" value="ECO:0007669"/>
    <property type="project" value="InterPro"/>
</dbReference>
<dbReference type="PANTHER" id="PTHR46910:SF3">
    <property type="entry name" value="HALOTOLERANCE PROTEIN 9-RELATED"/>
    <property type="match status" value="1"/>
</dbReference>
<protein>
    <recommendedName>
        <fullName evidence="6">Zn(2)-C6 fungal-type domain-containing protein</fullName>
    </recommendedName>
</protein>
<feature type="region of interest" description="Disordered" evidence="5">
    <location>
        <begin position="684"/>
        <end position="711"/>
    </location>
</feature>
<dbReference type="AlphaFoldDB" id="A0A9P9ED86"/>
<evidence type="ECO:0000313" key="7">
    <source>
        <dbReference type="EMBL" id="KAH7135508.1"/>
    </source>
</evidence>
<dbReference type="Gene3D" id="4.10.240.10">
    <property type="entry name" value="Zn(2)-C6 fungal-type DNA-binding domain"/>
    <property type="match status" value="1"/>
</dbReference>
<sequence length="773" mass="83326">MASNLASAYAEADAQMGGGSGLYGNQNGGTSPTQQTSHLSPDQHDIQLQENIAQLTRSANDMMHVGQQSHHMGAPVNTHHQFQTPTRPTHSPQQMAQSVMSLENHDLYTDLDGSRKRSKVSRACDECRRKKIRCDATSENGPEACSSCKRTGARCQFSRQPMKRGPSKGYIKELADRLNSLENQIQHPHTPPGPYDFATAVDHPIGDPQGSGQFPRKRTHSMSESIQDAFNRSNWGGQDRGIHAWDPSTISSLTFQDTPSHNGQAMRRPSYGDLTLAGNLITGTNEGTIKAYYSTIHTALPILSEDSVSLNRLTNCPAKLRESFFLALECSVRSYSPASLPPADIGLAQLVQKCLEAVELAQHILTDTDNTQQFFNNIVYCQTLVFLVIASDRPAIGAMGSTSELLGRLAGRISELGLNDSHVLMGLRDQDRDVFGDARRLFWVAFILDRFHASGRSKDTVLPLFCGSISRDDLAAMGESGYHLTRAADIVGQITFVTRAGNVFNLDPASPFALASLTSSSPQSLYLGGQLSRYRESLEITDLPLTSLPWLAYHYLRIVVARLSVYTTSKEILGLTKDLLGKIINAPITPLHHIFASLIATSLTELSDRVETQADVHASIKEMDEAMSNGHIVHRTPSGSGWDTAIRNILLQKKAPTPPSNGTGQTSPVTQPNMAGLQHLAAAAVGERESADARPSSSSGNALLAHSAQDTTSTHDLTAAMAAASEAAKAQATAAAAQKEMQSASGNNAANNGGNNQYDASALLKEGFMSALT</sequence>
<dbReference type="OrthoDB" id="5426978at2759"/>
<dbReference type="SUPFAM" id="SSF57701">
    <property type="entry name" value="Zn2/Cys6 DNA-binding domain"/>
    <property type="match status" value="1"/>
</dbReference>
<feature type="domain" description="Zn(2)-C6 fungal-type" evidence="6">
    <location>
        <begin position="123"/>
        <end position="157"/>
    </location>
</feature>
<dbReference type="GO" id="GO:0003677">
    <property type="term" value="F:DNA binding"/>
    <property type="evidence" value="ECO:0007669"/>
    <property type="project" value="UniProtKB-KW"/>
</dbReference>
<keyword evidence="2" id="KW-0479">Metal-binding</keyword>
<feature type="region of interest" description="Disordered" evidence="5">
    <location>
        <begin position="187"/>
        <end position="224"/>
    </location>
</feature>
<organism evidence="7 8">
    <name type="scientific">Dendryphion nanum</name>
    <dbReference type="NCBI Taxonomy" id="256645"/>
    <lineage>
        <taxon>Eukaryota</taxon>
        <taxon>Fungi</taxon>
        <taxon>Dikarya</taxon>
        <taxon>Ascomycota</taxon>
        <taxon>Pezizomycotina</taxon>
        <taxon>Dothideomycetes</taxon>
        <taxon>Pleosporomycetidae</taxon>
        <taxon>Pleosporales</taxon>
        <taxon>Torulaceae</taxon>
        <taxon>Dendryphion</taxon>
    </lineage>
</organism>
<dbReference type="Proteomes" id="UP000700596">
    <property type="component" value="Unassembled WGS sequence"/>
</dbReference>